<dbReference type="Proteomes" id="UP001180724">
    <property type="component" value="Unassembled WGS sequence"/>
</dbReference>
<dbReference type="EMBL" id="JAVRFH010000128">
    <property type="protein sequence ID" value="MDT0616360.1"/>
    <property type="molecule type" value="Genomic_DNA"/>
</dbReference>
<protein>
    <submittedName>
        <fullName evidence="1">Uncharacterized protein</fullName>
    </submittedName>
</protein>
<organism evidence="1 2">
    <name type="scientific">Streptomyces lancefieldiae</name>
    <dbReference type="NCBI Taxonomy" id="3075520"/>
    <lineage>
        <taxon>Bacteria</taxon>
        <taxon>Bacillati</taxon>
        <taxon>Actinomycetota</taxon>
        <taxon>Actinomycetes</taxon>
        <taxon>Kitasatosporales</taxon>
        <taxon>Streptomycetaceae</taxon>
        <taxon>Streptomyces</taxon>
    </lineage>
</organism>
<comment type="caution">
    <text evidence="1">The sequence shown here is derived from an EMBL/GenBank/DDBJ whole genome shotgun (WGS) entry which is preliminary data.</text>
</comment>
<proteinExistence type="predicted"/>
<evidence type="ECO:0000313" key="1">
    <source>
        <dbReference type="EMBL" id="MDT0616360.1"/>
    </source>
</evidence>
<sequence length="79" mass="8676">MSVVLIGRWDAETLEIEESHTVGDGDQEAIDTLLSGRTGDWWSCEYLVDRHRDAVQLAYEGLAPGQALVDEADGFDPSP</sequence>
<gene>
    <name evidence="1" type="ORF">RM812_40425</name>
</gene>
<keyword evidence="2" id="KW-1185">Reference proteome</keyword>
<accession>A0ABU3B1M2</accession>
<reference evidence="1" key="1">
    <citation type="submission" date="2024-05" db="EMBL/GenBank/DDBJ databases">
        <title>30 novel species of actinomycetes from the DSMZ collection.</title>
        <authorList>
            <person name="Nouioui I."/>
        </authorList>
    </citation>
    <scope>NUCLEOTIDE SEQUENCE</scope>
    <source>
        <strain evidence="1">DSM 40712</strain>
    </source>
</reference>
<dbReference type="RefSeq" id="WP_311585735.1">
    <property type="nucleotide sequence ID" value="NZ_JAVRFH010000128.1"/>
</dbReference>
<name>A0ABU3B1M2_9ACTN</name>
<evidence type="ECO:0000313" key="2">
    <source>
        <dbReference type="Proteomes" id="UP001180724"/>
    </source>
</evidence>